<evidence type="ECO:0000256" key="6">
    <source>
        <dbReference type="ARBA" id="ARBA00022729"/>
    </source>
</evidence>
<organism evidence="14 15">
    <name type="scientific">Moniliophthora roreri (strain MCA 2997)</name>
    <name type="common">Cocoa frosty pod rot fungus</name>
    <name type="synonym">Crinipellis roreri</name>
    <dbReference type="NCBI Taxonomy" id="1381753"/>
    <lineage>
        <taxon>Eukaryota</taxon>
        <taxon>Fungi</taxon>
        <taxon>Dikarya</taxon>
        <taxon>Basidiomycota</taxon>
        <taxon>Agaricomycotina</taxon>
        <taxon>Agaricomycetes</taxon>
        <taxon>Agaricomycetidae</taxon>
        <taxon>Agaricales</taxon>
        <taxon>Marasmiineae</taxon>
        <taxon>Marasmiaceae</taxon>
        <taxon>Moniliophthora</taxon>
    </lineage>
</organism>
<dbReference type="UniPathway" id="UPA00114"/>
<comment type="similarity">
    <text evidence="3">Belongs to the glycosyl hydrolase 3 family.</text>
</comment>
<sequence length="761" mass="82546">MSSLLLVVAFFALVSRGAFPDCKHGPLAGNLVCDPNAPALDRARAVVAEFTVPELIQNIGNESPGVARLGLSAYNWWNEALHGFGGSPGSIFSSSGEFSYSTSFPAPILMAAAFDDELILNVSTIVSTEARAFHNANRSGIDFYSPNVNPFRDPRWGRGQETPGEDPFHVGRYVHQYITGMQGGVNPKPYLKVIADCKHWAAYDVENWHGNDRGAFNAIVSTQDLAEYYSPSFQSCVRDAKAASVMCSYNRVNDVPSCVNDYLLQALVRDFWGLGDEQWIVGDYGAVGTIAWGHRYTGIVNASALALKAGLDIDLGTDLQNNLAQAMNESLISEDDLRRALFRQYNSLIRTGFFDPPEIQPYRQLGWSDVNTPQAQDLAYRAAVQGMVLLKNDGTLPLNSSAFKVALIGPFSNATSQMQSSYAQPAPFVISPLQAFRDAGSFKVAWAYGTAINSTDTSGFAAAIEAAQNSDVIVYAGGMDLSIEDEQRDREEIIWPGNQLDLIKVLAEVGKPFIVVSIGGGQVDCSWLRDDDRVNSLVWAGLPSQSGGTALLDILTGKQAPAGRLPVTQYPASYVDEVPMTDMSLRPKEGSSPGRTYKWYTGEAVYEFGFGLHYTTFRFAWVDNTATSYDIQELVAAAESSDAPYPDVAILDTFEVEVTNTGGVTSDFVALLFSRTEAGPSPAPLKELVSYTRLRGIAPAQSAIASLEVTLGSIARTDEQGNKVLYPGEYELLFDLGSGGANRKTVILTGKEARILAWPQI</sequence>
<protein>
    <recommendedName>
        <fullName evidence="11">xylan 1,4-beta-xylosidase</fullName>
        <ecNumber evidence="11">3.2.1.37</ecNumber>
    </recommendedName>
</protein>
<dbReference type="GO" id="GO:0009044">
    <property type="term" value="F:xylan 1,4-beta-xylosidase activity"/>
    <property type="evidence" value="ECO:0007669"/>
    <property type="project" value="UniProtKB-EC"/>
</dbReference>
<dbReference type="Gene3D" id="3.40.50.1700">
    <property type="entry name" value="Glycoside hydrolase family 3 C-terminal domain"/>
    <property type="match status" value="1"/>
</dbReference>
<dbReference type="PANTHER" id="PTHR42721:SF3">
    <property type="entry name" value="BETA-D-XYLOSIDASE 5-RELATED"/>
    <property type="match status" value="1"/>
</dbReference>
<evidence type="ECO:0000259" key="13">
    <source>
        <dbReference type="SMART" id="SM01217"/>
    </source>
</evidence>
<evidence type="ECO:0000313" key="15">
    <source>
        <dbReference type="Proteomes" id="UP000017559"/>
    </source>
</evidence>
<dbReference type="Gene3D" id="3.20.20.300">
    <property type="entry name" value="Glycoside hydrolase, family 3, N-terminal domain"/>
    <property type="match status" value="1"/>
</dbReference>
<evidence type="ECO:0000256" key="11">
    <source>
        <dbReference type="ARBA" id="ARBA00026107"/>
    </source>
</evidence>
<dbReference type="EC" id="3.2.1.37" evidence="11"/>
<keyword evidence="9" id="KW-0326">Glycosidase</keyword>
<dbReference type="Pfam" id="PF01915">
    <property type="entry name" value="Glyco_hydro_3_C"/>
    <property type="match status" value="1"/>
</dbReference>
<dbReference type="Pfam" id="PF14310">
    <property type="entry name" value="Fn3-like"/>
    <property type="match status" value="1"/>
</dbReference>
<dbReference type="GO" id="GO:0005576">
    <property type="term" value="C:extracellular region"/>
    <property type="evidence" value="ECO:0007669"/>
    <property type="project" value="UniProtKB-SubCell"/>
</dbReference>
<dbReference type="Proteomes" id="UP000017559">
    <property type="component" value="Unassembled WGS sequence"/>
</dbReference>
<proteinExistence type="inferred from homology"/>
<dbReference type="InterPro" id="IPR001764">
    <property type="entry name" value="Glyco_hydro_3_N"/>
</dbReference>
<dbReference type="SMART" id="SM01217">
    <property type="entry name" value="Fn3_like"/>
    <property type="match status" value="1"/>
</dbReference>
<evidence type="ECO:0000256" key="12">
    <source>
        <dbReference type="SAM" id="SignalP"/>
    </source>
</evidence>
<gene>
    <name evidence="14" type="ORF">Moror_10203</name>
</gene>
<dbReference type="GO" id="GO:0046556">
    <property type="term" value="F:alpha-L-arabinofuranosidase activity"/>
    <property type="evidence" value="ECO:0007669"/>
    <property type="project" value="TreeGrafter"/>
</dbReference>
<evidence type="ECO:0000256" key="1">
    <source>
        <dbReference type="ARBA" id="ARBA00004613"/>
    </source>
</evidence>
<keyword evidence="7 14" id="KW-0378">Hydrolase</keyword>
<dbReference type="OrthoDB" id="47059at2759"/>
<dbReference type="Gene3D" id="2.60.40.10">
    <property type="entry name" value="Immunoglobulins"/>
    <property type="match status" value="1"/>
</dbReference>
<comment type="pathway">
    <text evidence="2">Glycan degradation; xylan degradation.</text>
</comment>
<comment type="subcellular location">
    <subcellularLocation>
        <location evidence="1">Secreted</location>
    </subcellularLocation>
</comment>
<keyword evidence="5" id="KW-0858">Xylan degradation</keyword>
<dbReference type="InterPro" id="IPR036881">
    <property type="entry name" value="Glyco_hydro_3_C_sf"/>
</dbReference>
<evidence type="ECO:0000256" key="10">
    <source>
        <dbReference type="ARBA" id="ARBA00024574"/>
    </source>
</evidence>
<evidence type="ECO:0000256" key="9">
    <source>
        <dbReference type="ARBA" id="ARBA00023295"/>
    </source>
</evidence>
<keyword evidence="5" id="KW-0119">Carbohydrate metabolism</keyword>
<dbReference type="SUPFAM" id="SSF52279">
    <property type="entry name" value="Beta-D-glucan exohydrolase, C-terminal domain"/>
    <property type="match status" value="1"/>
</dbReference>
<dbReference type="SUPFAM" id="SSF51445">
    <property type="entry name" value="(Trans)glycosidases"/>
    <property type="match status" value="1"/>
</dbReference>
<dbReference type="FunFam" id="3.40.50.1700:FF:000007">
    <property type="entry name" value="Exo-1,4-beta-xylosidase xlnD"/>
    <property type="match status" value="1"/>
</dbReference>
<evidence type="ECO:0000256" key="8">
    <source>
        <dbReference type="ARBA" id="ARBA00023180"/>
    </source>
</evidence>
<dbReference type="GO" id="GO:0045493">
    <property type="term" value="P:xylan catabolic process"/>
    <property type="evidence" value="ECO:0007669"/>
    <property type="project" value="UniProtKB-UniPathway"/>
</dbReference>
<comment type="caution">
    <text evidence="14">The sequence shown here is derived from an EMBL/GenBank/DDBJ whole genome shotgun (WGS) entry which is preliminary data.</text>
</comment>
<dbReference type="InterPro" id="IPR036962">
    <property type="entry name" value="Glyco_hydro_3_N_sf"/>
</dbReference>
<evidence type="ECO:0000256" key="4">
    <source>
        <dbReference type="ARBA" id="ARBA00022525"/>
    </source>
</evidence>
<feature type="domain" description="Fibronectin type III-like" evidence="13">
    <location>
        <begin position="668"/>
        <end position="738"/>
    </location>
</feature>
<evidence type="ECO:0000256" key="5">
    <source>
        <dbReference type="ARBA" id="ARBA00022651"/>
    </source>
</evidence>
<dbReference type="KEGG" id="mrr:Moror_10203"/>
<dbReference type="GO" id="GO:0031222">
    <property type="term" value="P:arabinan catabolic process"/>
    <property type="evidence" value="ECO:0007669"/>
    <property type="project" value="TreeGrafter"/>
</dbReference>
<dbReference type="Pfam" id="PF00933">
    <property type="entry name" value="Glyco_hydro_3"/>
    <property type="match status" value="1"/>
</dbReference>
<comment type="catalytic activity">
    <reaction evidence="10">
        <text>Hydrolysis of (1-&gt;4)-beta-D-xylans, to remove successive D-xylose residues from the non-reducing termini.</text>
        <dbReference type="EC" id="3.2.1.37"/>
    </reaction>
</comment>
<keyword evidence="15" id="KW-1185">Reference proteome</keyword>
<dbReference type="InterPro" id="IPR002772">
    <property type="entry name" value="Glyco_hydro_3_C"/>
</dbReference>
<keyword evidence="6 12" id="KW-0732">Signal</keyword>
<evidence type="ECO:0000313" key="14">
    <source>
        <dbReference type="EMBL" id="ESK84343.1"/>
    </source>
</evidence>
<dbReference type="AlphaFoldDB" id="V2WBZ2"/>
<evidence type="ECO:0000256" key="7">
    <source>
        <dbReference type="ARBA" id="ARBA00022801"/>
    </source>
</evidence>
<dbReference type="InterPro" id="IPR044993">
    <property type="entry name" value="BXL"/>
</dbReference>
<dbReference type="EMBL" id="AWSO01001319">
    <property type="protein sequence ID" value="ESK84343.1"/>
    <property type="molecule type" value="Genomic_DNA"/>
</dbReference>
<keyword evidence="8" id="KW-0325">Glycoprotein</keyword>
<keyword evidence="4" id="KW-0964">Secreted</keyword>
<feature type="chain" id="PRO_5004711639" description="xylan 1,4-beta-xylosidase" evidence="12">
    <location>
        <begin position="18"/>
        <end position="761"/>
    </location>
</feature>
<name>V2WBZ2_MONRO</name>
<keyword evidence="5" id="KW-0624">Polysaccharide degradation</keyword>
<dbReference type="HOGENOM" id="CLU_004542_5_3_1"/>
<accession>V2WBZ2</accession>
<dbReference type="InterPro" id="IPR017853">
    <property type="entry name" value="GH"/>
</dbReference>
<reference evidence="14 15" key="1">
    <citation type="journal article" date="2014" name="BMC Genomics">
        <title>Genome and secretome analysis of the hemibiotrophic fungal pathogen, Moniliophthora roreri, which causes frosty pod rot disease of cacao: mechanisms of the biotrophic and necrotrophic phases.</title>
        <authorList>
            <person name="Meinhardt L.W."/>
            <person name="Costa G.G.L."/>
            <person name="Thomazella D.P.T."/>
            <person name="Teixeira P.J.P.L."/>
            <person name="Carazzolle M.F."/>
            <person name="Schuster S.C."/>
            <person name="Carlson J.E."/>
            <person name="Guiltinan M.J."/>
            <person name="Mieczkowski P."/>
            <person name="Farmer A."/>
            <person name="Ramaraj T."/>
            <person name="Crozier J."/>
            <person name="Davis R.E."/>
            <person name="Shao J."/>
            <person name="Melnick R.L."/>
            <person name="Pereira G.A.G."/>
            <person name="Bailey B.A."/>
        </authorList>
    </citation>
    <scope>NUCLEOTIDE SEQUENCE [LARGE SCALE GENOMIC DNA]</scope>
    <source>
        <strain evidence="14 15">MCA 2997</strain>
    </source>
</reference>
<dbReference type="STRING" id="1381753.V2WBZ2"/>
<dbReference type="PANTHER" id="PTHR42721">
    <property type="entry name" value="SUGAR HYDROLASE-RELATED"/>
    <property type="match status" value="1"/>
</dbReference>
<evidence type="ECO:0000256" key="2">
    <source>
        <dbReference type="ARBA" id="ARBA00004851"/>
    </source>
</evidence>
<dbReference type="InterPro" id="IPR013783">
    <property type="entry name" value="Ig-like_fold"/>
</dbReference>
<dbReference type="InterPro" id="IPR026891">
    <property type="entry name" value="Fn3-like"/>
</dbReference>
<evidence type="ECO:0000256" key="3">
    <source>
        <dbReference type="ARBA" id="ARBA00005336"/>
    </source>
</evidence>
<feature type="signal peptide" evidence="12">
    <location>
        <begin position="1"/>
        <end position="17"/>
    </location>
</feature>